<proteinExistence type="predicted"/>
<evidence type="ECO:0000313" key="5">
    <source>
        <dbReference type="Proteomes" id="UP000188551"/>
    </source>
</evidence>
<dbReference type="EMBL" id="MUXN01000015">
    <property type="protein sequence ID" value="OOC04888.1"/>
    <property type="molecule type" value="Genomic_DNA"/>
</dbReference>
<comment type="caution">
    <text evidence="2">The sequence shown here is derived from an EMBL/GenBank/DDBJ whole genome shotgun (WGS) entry which is preliminary data.</text>
</comment>
<keyword evidence="5" id="KW-1185">Reference proteome</keyword>
<protein>
    <submittedName>
        <fullName evidence="2">Putative ATP/GTP-binding protein</fullName>
    </submittedName>
</protein>
<dbReference type="Gene3D" id="1.25.40.10">
    <property type="entry name" value="Tetratricopeptide repeat domain"/>
    <property type="match status" value="1"/>
</dbReference>
<name>M2PGG3_9PSEU</name>
<feature type="region of interest" description="Disordered" evidence="1">
    <location>
        <begin position="37"/>
        <end position="61"/>
    </location>
</feature>
<accession>M2PGG3</accession>
<dbReference type="Proteomes" id="UP000188551">
    <property type="component" value="Unassembled WGS sequence"/>
</dbReference>
<sequence>MPVSTAERFHVEVAGAYESVGDLARAIPLHETTLTDSERVFGPDHPTTQIIRSNLDKARTT</sequence>
<dbReference type="Pfam" id="PF13374">
    <property type="entry name" value="TPR_10"/>
    <property type="match status" value="1"/>
</dbReference>
<reference evidence="2 4" key="1">
    <citation type="submission" date="2012-10" db="EMBL/GenBank/DDBJ databases">
        <title>Genome assembly of Amycolatopsis azurea DSM 43854.</title>
        <authorList>
            <person name="Khatri I."/>
            <person name="Kaur I."/>
            <person name="Subramanian S."/>
            <person name="Mayilraj S."/>
        </authorList>
    </citation>
    <scope>NUCLEOTIDE SEQUENCE [LARGE SCALE GENOMIC DNA]</scope>
    <source>
        <strain evidence="2 4">DSM 43854</strain>
    </source>
</reference>
<evidence type="ECO:0000313" key="2">
    <source>
        <dbReference type="EMBL" id="EMD23433.1"/>
    </source>
</evidence>
<evidence type="ECO:0000313" key="3">
    <source>
        <dbReference type="EMBL" id="OOC04888.1"/>
    </source>
</evidence>
<evidence type="ECO:0000313" key="4">
    <source>
        <dbReference type="Proteomes" id="UP000014137"/>
    </source>
</evidence>
<dbReference type="AlphaFoldDB" id="M2PGG3"/>
<dbReference type="InterPro" id="IPR011990">
    <property type="entry name" value="TPR-like_helical_dom_sf"/>
</dbReference>
<evidence type="ECO:0000256" key="1">
    <source>
        <dbReference type="SAM" id="MobiDB-lite"/>
    </source>
</evidence>
<gene>
    <name evidence="3" type="ORF">B0293_20775</name>
    <name evidence="2" type="ORF">C791_7259</name>
</gene>
<dbReference type="EMBL" id="ANMG01000074">
    <property type="protein sequence ID" value="EMD23433.1"/>
    <property type="molecule type" value="Genomic_DNA"/>
</dbReference>
<organism evidence="2 4">
    <name type="scientific">Amycolatopsis azurea DSM 43854</name>
    <dbReference type="NCBI Taxonomy" id="1238180"/>
    <lineage>
        <taxon>Bacteria</taxon>
        <taxon>Bacillati</taxon>
        <taxon>Actinomycetota</taxon>
        <taxon>Actinomycetes</taxon>
        <taxon>Pseudonocardiales</taxon>
        <taxon>Pseudonocardiaceae</taxon>
        <taxon>Amycolatopsis</taxon>
    </lineage>
</organism>
<dbReference type="Proteomes" id="UP000014137">
    <property type="component" value="Unassembled WGS sequence"/>
</dbReference>
<dbReference type="PATRIC" id="fig|1238180.3.peg.6861"/>
<reference evidence="3 5" key="2">
    <citation type="submission" date="2017-02" db="EMBL/GenBank/DDBJ databases">
        <title>Amycolatopsis azurea DSM 43854 draft genome.</title>
        <authorList>
            <person name="Mayilraj S."/>
        </authorList>
    </citation>
    <scope>NUCLEOTIDE SEQUENCE [LARGE SCALE GENOMIC DNA]</scope>
    <source>
        <strain evidence="3 5">DSM 43854</strain>
    </source>
</reference>